<protein>
    <submittedName>
        <fullName evidence="2">Transposase IS200 like protein</fullName>
    </submittedName>
</protein>
<dbReference type="Proteomes" id="UP000315700">
    <property type="component" value="Chromosome"/>
</dbReference>
<dbReference type="AlphaFoldDB" id="A0A517SAV5"/>
<dbReference type="Gene3D" id="3.30.70.1290">
    <property type="entry name" value="Transposase IS200-like"/>
    <property type="match status" value="1"/>
</dbReference>
<dbReference type="InterPro" id="IPR036515">
    <property type="entry name" value="Transposase_17_sf"/>
</dbReference>
<dbReference type="KEGG" id="ccos:Pan44_12610"/>
<name>A0A517SAV5_9PLAN</name>
<feature type="domain" description="Transposase IS200-like" evidence="1">
    <location>
        <begin position="8"/>
        <end position="136"/>
    </location>
</feature>
<evidence type="ECO:0000259" key="1">
    <source>
        <dbReference type="SMART" id="SM01321"/>
    </source>
</evidence>
<dbReference type="PANTHER" id="PTHR36966">
    <property type="entry name" value="REP-ASSOCIATED TYROSINE TRANSPOSASE"/>
    <property type="match status" value="1"/>
</dbReference>
<sequence length="182" mass="21465">MSNYRRNREGSVYFFTVVTHHRRPILTTEIGRRCLRSAIQSVRRDRPFEIIGIVLLPDHVHTVWELPPGDSDYSTLWRRIKGLFTTAWLAAGGTSSGVTKSRSERGERGVWQRRFYEHTCRDDSDVKRCLDYLHVNPLKHGLVTRVRDWPWSSFHRHQRLGEYDIGWGDASVWYGDEFSQFE</sequence>
<dbReference type="InterPro" id="IPR052715">
    <property type="entry name" value="RAYT_transposase"/>
</dbReference>
<dbReference type="GO" id="GO:0043565">
    <property type="term" value="F:sequence-specific DNA binding"/>
    <property type="evidence" value="ECO:0007669"/>
    <property type="project" value="TreeGrafter"/>
</dbReference>
<gene>
    <name evidence="2" type="ORF">Pan44_12610</name>
</gene>
<dbReference type="PANTHER" id="PTHR36966:SF1">
    <property type="entry name" value="REP-ASSOCIATED TYROSINE TRANSPOSASE"/>
    <property type="match status" value="1"/>
</dbReference>
<accession>A0A517SAV5</accession>
<evidence type="ECO:0000313" key="2">
    <source>
        <dbReference type="EMBL" id="QDT53245.1"/>
    </source>
</evidence>
<dbReference type="InParanoid" id="A0A517SAV5"/>
<proteinExistence type="predicted"/>
<organism evidence="2 3">
    <name type="scientific">Caulifigura coniformis</name>
    <dbReference type="NCBI Taxonomy" id="2527983"/>
    <lineage>
        <taxon>Bacteria</taxon>
        <taxon>Pseudomonadati</taxon>
        <taxon>Planctomycetota</taxon>
        <taxon>Planctomycetia</taxon>
        <taxon>Planctomycetales</taxon>
        <taxon>Planctomycetaceae</taxon>
        <taxon>Caulifigura</taxon>
    </lineage>
</organism>
<dbReference type="GO" id="GO:0006313">
    <property type="term" value="P:DNA transposition"/>
    <property type="evidence" value="ECO:0007669"/>
    <property type="project" value="InterPro"/>
</dbReference>
<dbReference type="SMART" id="SM01321">
    <property type="entry name" value="Y1_Tnp"/>
    <property type="match status" value="1"/>
</dbReference>
<dbReference type="EMBL" id="CP036271">
    <property type="protein sequence ID" value="QDT53245.1"/>
    <property type="molecule type" value="Genomic_DNA"/>
</dbReference>
<dbReference type="Pfam" id="PF01797">
    <property type="entry name" value="Y1_Tnp"/>
    <property type="match status" value="1"/>
</dbReference>
<dbReference type="OrthoDB" id="277009at2"/>
<evidence type="ECO:0000313" key="3">
    <source>
        <dbReference type="Proteomes" id="UP000315700"/>
    </source>
</evidence>
<dbReference type="GO" id="GO:0004803">
    <property type="term" value="F:transposase activity"/>
    <property type="evidence" value="ECO:0007669"/>
    <property type="project" value="InterPro"/>
</dbReference>
<dbReference type="SUPFAM" id="SSF143422">
    <property type="entry name" value="Transposase IS200-like"/>
    <property type="match status" value="1"/>
</dbReference>
<keyword evidence="3" id="KW-1185">Reference proteome</keyword>
<dbReference type="NCBIfam" id="NF047646">
    <property type="entry name" value="REP_Tyr_transpos"/>
    <property type="match status" value="1"/>
</dbReference>
<reference evidence="2 3" key="1">
    <citation type="submission" date="2019-02" db="EMBL/GenBank/DDBJ databases">
        <title>Deep-cultivation of Planctomycetes and their phenomic and genomic characterization uncovers novel biology.</title>
        <authorList>
            <person name="Wiegand S."/>
            <person name="Jogler M."/>
            <person name="Boedeker C."/>
            <person name="Pinto D."/>
            <person name="Vollmers J."/>
            <person name="Rivas-Marin E."/>
            <person name="Kohn T."/>
            <person name="Peeters S.H."/>
            <person name="Heuer A."/>
            <person name="Rast P."/>
            <person name="Oberbeckmann S."/>
            <person name="Bunk B."/>
            <person name="Jeske O."/>
            <person name="Meyerdierks A."/>
            <person name="Storesund J.E."/>
            <person name="Kallscheuer N."/>
            <person name="Luecker S."/>
            <person name="Lage O.M."/>
            <person name="Pohl T."/>
            <person name="Merkel B.J."/>
            <person name="Hornburger P."/>
            <person name="Mueller R.-W."/>
            <person name="Bruemmer F."/>
            <person name="Labrenz M."/>
            <person name="Spormann A.M."/>
            <person name="Op den Camp H."/>
            <person name="Overmann J."/>
            <person name="Amann R."/>
            <person name="Jetten M.S.M."/>
            <person name="Mascher T."/>
            <person name="Medema M.H."/>
            <person name="Devos D.P."/>
            <person name="Kaster A.-K."/>
            <person name="Ovreas L."/>
            <person name="Rohde M."/>
            <person name="Galperin M.Y."/>
            <person name="Jogler C."/>
        </authorList>
    </citation>
    <scope>NUCLEOTIDE SEQUENCE [LARGE SCALE GENOMIC DNA]</scope>
    <source>
        <strain evidence="2 3">Pan44</strain>
    </source>
</reference>
<dbReference type="FunCoup" id="A0A517SAV5">
    <property type="interactions" value="68"/>
</dbReference>
<dbReference type="InterPro" id="IPR002686">
    <property type="entry name" value="Transposase_17"/>
</dbReference>
<dbReference type="RefSeq" id="WP_145028295.1">
    <property type="nucleotide sequence ID" value="NZ_CP036271.1"/>
</dbReference>